<dbReference type="AlphaFoldDB" id="A0A133V6L6"/>
<evidence type="ECO:0000313" key="1">
    <source>
        <dbReference type="EMBL" id="KXB02081.1"/>
    </source>
</evidence>
<keyword evidence="2" id="KW-1185">Reference proteome</keyword>
<dbReference type="InterPro" id="IPR036188">
    <property type="entry name" value="FAD/NAD-bd_sf"/>
</dbReference>
<gene>
    <name evidence="1" type="ORF">AKJ43_02530</name>
</gene>
<dbReference type="PANTHER" id="PTHR43422:SF3">
    <property type="entry name" value="THIAMINE THIAZOLE SYNTHASE"/>
    <property type="match status" value="1"/>
</dbReference>
<dbReference type="PANTHER" id="PTHR43422">
    <property type="entry name" value="THIAMINE THIAZOLE SYNTHASE"/>
    <property type="match status" value="1"/>
</dbReference>
<organism evidence="1 2">
    <name type="scientific">candidate division MSBL1 archaeon SCGC-AAA261D19</name>
    <dbReference type="NCBI Taxonomy" id="1698273"/>
    <lineage>
        <taxon>Archaea</taxon>
        <taxon>Methanobacteriati</taxon>
        <taxon>Methanobacteriota</taxon>
        <taxon>candidate division MSBL1</taxon>
    </lineage>
</organism>
<proteinExistence type="predicted"/>
<reference evidence="1 2" key="1">
    <citation type="journal article" date="2016" name="Sci. Rep.">
        <title>Metabolic traits of an uncultured archaeal lineage -MSBL1- from brine pools of the Red Sea.</title>
        <authorList>
            <person name="Mwirichia R."/>
            <person name="Alam I."/>
            <person name="Rashid M."/>
            <person name="Vinu M."/>
            <person name="Ba-Alawi W."/>
            <person name="Anthony Kamau A."/>
            <person name="Kamanda Ngugi D."/>
            <person name="Goker M."/>
            <person name="Klenk H.P."/>
            <person name="Bajic V."/>
            <person name="Stingl U."/>
        </authorList>
    </citation>
    <scope>NUCLEOTIDE SEQUENCE [LARGE SCALE GENOMIC DNA]</scope>
    <source>
        <strain evidence="1">SCGC-AAA261D19</strain>
    </source>
</reference>
<protein>
    <submittedName>
        <fullName evidence="1">Ribonucleoside-triphosphate reductase</fullName>
    </submittedName>
</protein>
<dbReference type="Proteomes" id="UP000070400">
    <property type="component" value="Unassembled WGS sequence"/>
</dbReference>
<dbReference type="EMBL" id="LHXX01000026">
    <property type="protein sequence ID" value="KXB02081.1"/>
    <property type="molecule type" value="Genomic_DNA"/>
</dbReference>
<name>A0A133V6L6_9EURY</name>
<dbReference type="Gene3D" id="3.50.50.60">
    <property type="entry name" value="FAD/NAD(P)-binding domain"/>
    <property type="match status" value="1"/>
</dbReference>
<dbReference type="Pfam" id="PF01946">
    <property type="entry name" value="Thi4"/>
    <property type="match status" value="1"/>
</dbReference>
<sequence length="100" mass="10803">MNKFELATEKNITKAISEAFAKSFDEYTKSDVIVVGGGPSGLTASKELSENGVKVLLLEANNYLGGGFWLGGYLMNKVTFRPPAQKILDELKVPYESVAG</sequence>
<evidence type="ECO:0000313" key="2">
    <source>
        <dbReference type="Proteomes" id="UP000070400"/>
    </source>
</evidence>
<feature type="non-terminal residue" evidence="1">
    <location>
        <position position="100"/>
    </location>
</feature>
<accession>A0A133V6L6</accession>
<dbReference type="SUPFAM" id="SSF51905">
    <property type="entry name" value="FAD/NAD(P)-binding domain"/>
    <property type="match status" value="1"/>
</dbReference>
<comment type="caution">
    <text evidence="1">The sequence shown here is derived from an EMBL/GenBank/DDBJ whole genome shotgun (WGS) entry which is preliminary data.</text>
</comment>